<protein>
    <submittedName>
        <fullName evidence="3">Uncharacterized protein</fullName>
    </submittedName>
</protein>
<sequence length="227" mass="24016">MVVVQLREPLPGCAAPSRIGESNLSRRSWRSGGAAAAADSARLGARGRQASAAPIGCGARGAAVLIIIFQPRRCRAPLTARRARGRGLGLPGQLARGSDRSPRLLGLPGCSGFWPPSPPPPAPSRAPSRPRRQRPRLLSRCSSALRSWGPRCPAGRVARGAHFSAAGGEWLVVLLGDGLLTMNQENLRSNFREKGKGSSLCTIGNRQFSSAPEFCVEPRLQPVSAMC</sequence>
<evidence type="ECO:0000256" key="1">
    <source>
        <dbReference type="SAM" id="MobiDB-lite"/>
    </source>
</evidence>
<gene>
    <name evidence="3" type="primary">LOC103551842</name>
</gene>
<reference evidence="3" key="1">
    <citation type="submission" date="2025-08" db="UniProtKB">
        <authorList>
            <consortium name="RefSeq"/>
        </authorList>
    </citation>
    <scope>IDENTIFICATION</scope>
    <source>
        <tissue evidence="3">Blood</tissue>
    </source>
</reference>
<name>A0ABM4LPV1_EQUPR</name>
<dbReference type="Proteomes" id="UP001652662">
    <property type="component" value="Chromosome 20"/>
</dbReference>
<evidence type="ECO:0000313" key="2">
    <source>
        <dbReference type="Proteomes" id="UP001652662"/>
    </source>
</evidence>
<keyword evidence="2" id="KW-1185">Reference proteome</keyword>
<feature type="compositionally biased region" description="Pro residues" evidence="1">
    <location>
        <begin position="115"/>
        <end position="124"/>
    </location>
</feature>
<dbReference type="GeneID" id="103551842"/>
<proteinExistence type="predicted"/>
<evidence type="ECO:0000313" key="3">
    <source>
        <dbReference type="RefSeq" id="XP_070442466.1"/>
    </source>
</evidence>
<dbReference type="RefSeq" id="XP_070442466.1">
    <property type="nucleotide sequence ID" value="XM_070586365.1"/>
</dbReference>
<feature type="region of interest" description="Disordered" evidence="1">
    <location>
        <begin position="108"/>
        <end position="136"/>
    </location>
</feature>
<organism evidence="2 3">
    <name type="scientific">Equus przewalskii</name>
    <name type="common">Przewalski's horse</name>
    <name type="synonym">Equus caballus przewalskii</name>
    <dbReference type="NCBI Taxonomy" id="9798"/>
    <lineage>
        <taxon>Eukaryota</taxon>
        <taxon>Metazoa</taxon>
        <taxon>Chordata</taxon>
        <taxon>Craniata</taxon>
        <taxon>Vertebrata</taxon>
        <taxon>Euteleostomi</taxon>
        <taxon>Mammalia</taxon>
        <taxon>Eutheria</taxon>
        <taxon>Laurasiatheria</taxon>
        <taxon>Perissodactyla</taxon>
        <taxon>Equidae</taxon>
        <taxon>Equus</taxon>
    </lineage>
</organism>
<accession>A0ABM4LPV1</accession>